<feature type="compositionally biased region" description="Polar residues" evidence="1">
    <location>
        <begin position="229"/>
        <end position="238"/>
    </location>
</feature>
<evidence type="ECO:0000256" key="1">
    <source>
        <dbReference type="SAM" id="MobiDB-lite"/>
    </source>
</evidence>
<reference evidence="3" key="1">
    <citation type="submission" date="2016-03" db="EMBL/GenBank/DDBJ databases">
        <authorList>
            <person name="Devillers Hugo."/>
        </authorList>
    </citation>
    <scope>NUCLEOTIDE SEQUENCE [LARGE SCALE GENOMIC DNA]</scope>
</reference>
<evidence type="ECO:0000313" key="2">
    <source>
        <dbReference type="EMBL" id="SCU96694.1"/>
    </source>
</evidence>
<gene>
    <name evidence="2" type="ORF">LAME_0F17106G</name>
</gene>
<feature type="compositionally biased region" description="Pro residues" evidence="1">
    <location>
        <begin position="188"/>
        <end position="202"/>
    </location>
</feature>
<keyword evidence="3" id="KW-1185">Reference proteome</keyword>
<name>A0A1G4JZQ2_9SACH</name>
<feature type="compositionally biased region" description="Polar residues" evidence="1">
    <location>
        <begin position="144"/>
        <end position="156"/>
    </location>
</feature>
<proteinExistence type="predicted"/>
<feature type="compositionally biased region" description="Basic and acidic residues" evidence="1">
    <location>
        <begin position="87"/>
        <end position="106"/>
    </location>
</feature>
<evidence type="ECO:0000313" key="3">
    <source>
        <dbReference type="Proteomes" id="UP000191144"/>
    </source>
</evidence>
<dbReference type="EMBL" id="LT598477">
    <property type="protein sequence ID" value="SCU96694.1"/>
    <property type="molecule type" value="Genomic_DNA"/>
</dbReference>
<feature type="compositionally biased region" description="Basic and acidic residues" evidence="1">
    <location>
        <begin position="64"/>
        <end position="73"/>
    </location>
</feature>
<dbReference type="Proteomes" id="UP000191144">
    <property type="component" value="Chromosome F"/>
</dbReference>
<accession>A0A1G4JZQ2</accession>
<organism evidence="2 3">
    <name type="scientific">Lachancea meyersii CBS 8951</name>
    <dbReference type="NCBI Taxonomy" id="1266667"/>
    <lineage>
        <taxon>Eukaryota</taxon>
        <taxon>Fungi</taxon>
        <taxon>Dikarya</taxon>
        <taxon>Ascomycota</taxon>
        <taxon>Saccharomycotina</taxon>
        <taxon>Saccharomycetes</taxon>
        <taxon>Saccharomycetales</taxon>
        <taxon>Saccharomycetaceae</taxon>
        <taxon>Lachancea</taxon>
    </lineage>
</organism>
<protein>
    <submittedName>
        <fullName evidence="2">LAME_0F17106g1_1</fullName>
    </submittedName>
</protein>
<sequence length="324" mass="36189">MDQEQLRKRMSQIELEIQEMNSVIDENLQLDDGNGKLPDDDASLDEEMDARKVLREKFLANCERSVEGGENGREGGTVAGSVPGARDGVETDKTIESVEDATDAHPMESTLRAHASEDSAQAVEEVRTTQPVEEARNTHPVETATHSQPVETTTNPHPVETATHSHPIKDTSAEHSTQLDSSSHSPSFSPPHSPTLPQPLPRPSHTRTSAHPHTLRKTSNPSPFRVVSVSKNPDHSQAQKLQARHDYLTCKCTKLQREIQYLSDLRDRGALTPDDAHKISNALQQLQEYLDRKTKERYEVGVLLSRQLRREIDRGENGQFWVGN</sequence>
<feature type="compositionally biased region" description="Basic residues" evidence="1">
    <location>
        <begin position="204"/>
        <end position="216"/>
    </location>
</feature>
<dbReference type="OrthoDB" id="3993315at2759"/>
<dbReference type="AlphaFoldDB" id="A0A1G4JZQ2"/>
<feature type="region of interest" description="Disordered" evidence="1">
    <location>
        <begin position="64"/>
        <end position="238"/>
    </location>
</feature>